<dbReference type="AlphaFoldDB" id="A0A540L5Y6"/>
<comment type="caution">
    <text evidence="1">The sequence shown here is derived from an EMBL/GenBank/DDBJ whole genome shotgun (WGS) entry which is preliminary data.</text>
</comment>
<reference evidence="1 2" key="1">
    <citation type="journal article" date="2019" name="G3 (Bethesda)">
        <title>Sequencing of a Wild Apple (Malus baccata) Genome Unravels the Differences Between Cultivated and Wild Apple Species Regarding Disease Resistance and Cold Tolerance.</title>
        <authorList>
            <person name="Chen X."/>
        </authorList>
    </citation>
    <scope>NUCLEOTIDE SEQUENCE [LARGE SCALE GENOMIC DNA]</scope>
    <source>
        <strain evidence="2">cv. Shandingzi</strain>
        <tissue evidence="1">Leaves</tissue>
    </source>
</reference>
<accession>A0A540L5Y6</accession>
<keyword evidence="2" id="KW-1185">Reference proteome</keyword>
<proteinExistence type="predicted"/>
<dbReference type="Proteomes" id="UP000315295">
    <property type="component" value="Unassembled WGS sequence"/>
</dbReference>
<protein>
    <submittedName>
        <fullName evidence="1">Uncharacterized protein</fullName>
    </submittedName>
</protein>
<gene>
    <name evidence="1" type="ORF">C1H46_032564</name>
</gene>
<sequence length="62" mass="6256">MYQIVTAAAVSGGGLREKIVASGLKAGVGAELGFVIAKGDKDNLDHKSGFTYCVSAVEAVGQ</sequence>
<organism evidence="1 2">
    <name type="scientific">Malus baccata</name>
    <name type="common">Siberian crab apple</name>
    <name type="synonym">Pyrus baccata</name>
    <dbReference type="NCBI Taxonomy" id="106549"/>
    <lineage>
        <taxon>Eukaryota</taxon>
        <taxon>Viridiplantae</taxon>
        <taxon>Streptophyta</taxon>
        <taxon>Embryophyta</taxon>
        <taxon>Tracheophyta</taxon>
        <taxon>Spermatophyta</taxon>
        <taxon>Magnoliopsida</taxon>
        <taxon>eudicotyledons</taxon>
        <taxon>Gunneridae</taxon>
        <taxon>Pentapetalae</taxon>
        <taxon>rosids</taxon>
        <taxon>fabids</taxon>
        <taxon>Rosales</taxon>
        <taxon>Rosaceae</taxon>
        <taxon>Amygdaloideae</taxon>
        <taxon>Maleae</taxon>
        <taxon>Malus</taxon>
    </lineage>
</organism>
<evidence type="ECO:0000313" key="2">
    <source>
        <dbReference type="Proteomes" id="UP000315295"/>
    </source>
</evidence>
<evidence type="ECO:0000313" key="1">
    <source>
        <dbReference type="EMBL" id="TQD81870.1"/>
    </source>
</evidence>
<name>A0A540L5Y6_MALBA</name>
<dbReference type="EMBL" id="VIEB01000747">
    <property type="protein sequence ID" value="TQD81870.1"/>
    <property type="molecule type" value="Genomic_DNA"/>
</dbReference>